<evidence type="ECO:0000256" key="5">
    <source>
        <dbReference type="ARBA" id="ARBA00023136"/>
    </source>
</evidence>
<evidence type="ECO:0000256" key="3">
    <source>
        <dbReference type="ARBA" id="ARBA00022692"/>
    </source>
</evidence>
<feature type="transmembrane region" description="Helical" evidence="6">
    <location>
        <begin position="151"/>
        <end position="173"/>
    </location>
</feature>
<keyword evidence="3 6" id="KW-0812">Transmembrane</keyword>
<evidence type="ECO:0000313" key="7">
    <source>
        <dbReference type="EMBL" id="GGJ74002.1"/>
    </source>
</evidence>
<accession>A0A917UPS6</accession>
<evidence type="ECO:0000256" key="6">
    <source>
        <dbReference type="SAM" id="Phobius"/>
    </source>
</evidence>
<keyword evidence="5 6" id="KW-0472">Membrane</keyword>
<dbReference type="AlphaFoldDB" id="A0A917UPS6"/>
<feature type="transmembrane region" description="Helical" evidence="6">
    <location>
        <begin position="38"/>
        <end position="63"/>
    </location>
</feature>
<feature type="transmembrane region" description="Helical" evidence="6">
    <location>
        <begin position="118"/>
        <end position="139"/>
    </location>
</feature>
<comment type="subcellular location">
    <subcellularLocation>
        <location evidence="1">Cell membrane</location>
        <topology evidence="1">Multi-pass membrane protein</topology>
    </subcellularLocation>
</comment>
<feature type="transmembrane region" description="Helical" evidence="6">
    <location>
        <begin position="6"/>
        <end position="26"/>
    </location>
</feature>
<protein>
    <submittedName>
        <fullName evidence="7">Threonine export protein RhtC</fullName>
    </submittedName>
</protein>
<keyword evidence="4 6" id="KW-1133">Transmembrane helix</keyword>
<reference evidence="7" key="2">
    <citation type="submission" date="2020-09" db="EMBL/GenBank/DDBJ databases">
        <authorList>
            <person name="Sun Q."/>
            <person name="Ohkuma M."/>
        </authorList>
    </citation>
    <scope>NUCLEOTIDE SEQUENCE</scope>
    <source>
        <strain evidence="7">JCM 14371</strain>
    </source>
</reference>
<proteinExistence type="predicted"/>
<dbReference type="PANTHER" id="PTHR30086:SF19">
    <property type="entry name" value="THREONINE EFFLUX PROTEIN"/>
    <property type="match status" value="1"/>
</dbReference>
<comment type="caution">
    <text evidence="7">The sequence shown here is derived from an EMBL/GenBank/DDBJ whole genome shotgun (WGS) entry which is preliminary data.</text>
</comment>
<evidence type="ECO:0000313" key="8">
    <source>
        <dbReference type="Proteomes" id="UP000635726"/>
    </source>
</evidence>
<dbReference type="EMBL" id="BMOE01000005">
    <property type="protein sequence ID" value="GGJ74002.1"/>
    <property type="molecule type" value="Genomic_DNA"/>
</dbReference>
<dbReference type="RefSeq" id="WP_229670890.1">
    <property type="nucleotide sequence ID" value="NZ_BMOE01000005.1"/>
</dbReference>
<evidence type="ECO:0000256" key="4">
    <source>
        <dbReference type="ARBA" id="ARBA00022989"/>
    </source>
</evidence>
<dbReference type="InterPro" id="IPR001123">
    <property type="entry name" value="LeuE-type"/>
</dbReference>
<name>A0A917UPS6_9DEIO</name>
<dbReference type="GO" id="GO:0015171">
    <property type="term" value="F:amino acid transmembrane transporter activity"/>
    <property type="evidence" value="ECO:0007669"/>
    <property type="project" value="TreeGrafter"/>
</dbReference>
<reference evidence="7" key="1">
    <citation type="journal article" date="2014" name="Int. J. Syst. Evol. Microbiol.">
        <title>Complete genome sequence of Corynebacterium casei LMG S-19264T (=DSM 44701T), isolated from a smear-ripened cheese.</title>
        <authorList>
            <consortium name="US DOE Joint Genome Institute (JGI-PGF)"/>
            <person name="Walter F."/>
            <person name="Albersmeier A."/>
            <person name="Kalinowski J."/>
            <person name="Ruckert C."/>
        </authorList>
    </citation>
    <scope>NUCLEOTIDE SEQUENCE</scope>
    <source>
        <strain evidence="7">JCM 14371</strain>
    </source>
</reference>
<evidence type="ECO:0000256" key="1">
    <source>
        <dbReference type="ARBA" id="ARBA00004651"/>
    </source>
</evidence>
<dbReference type="Proteomes" id="UP000635726">
    <property type="component" value="Unassembled WGS sequence"/>
</dbReference>
<keyword evidence="8" id="KW-1185">Reference proteome</keyword>
<evidence type="ECO:0000256" key="2">
    <source>
        <dbReference type="ARBA" id="ARBA00022475"/>
    </source>
</evidence>
<dbReference type="Pfam" id="PF01810">
    <property type="entry name" value="LysE"/>
    <property type="match status" value="1"/>
</dbReference>
<organism evidence="7 8">
    <name type="scientific">Deinococcus aquiradiocola</name>
    <dbReference type="NCBI Taxonomy" id="393059"/>
    <lineage>
        <taxon>Bacteria</taxon>
        <taxon>Thermotogati</taxon>
        <taxon>Deinococcota</taxon>
        <taxon>Deinococci</taxon>
        <taxon>Deinococcales</taxon>
        <taxon>Deinococcaceae</taxon>
        <taxon>Deinococcus</taxon>
    </lineage>
</organism>
<dbReference type="PIRSF" id="PIRSF006324">
    <property type="entry name" value="LeuE"/>
    <property type="match status" value="1"/>
</dbReference>
<sequence>MLSTLLTVAALHTLVLVVPGPDVLLVSQTAVARSRRAALLAGAGVVSGIACWAALALLGINVLFEQFAWVHGVIRVAGGAYLLFMAFTLWRSSFRRAEGEAAPVLPARSDAQAFRSGFLTNIANPKAAIFFGSVFSSVLPAHSGTGVKLGAFAVIVTLSVLWFALVAFGMSTVRLQSAYLRARRGIDRVAGSVMAGFGTLLLLERD</sequence>
<dbReference type="GO" id="GO:0005886">
    <property type="term" value="C:plasma membrane"/>
    <property type="evidence" value="ECO:0007669"/>
    <property type="project" value="UniProtKB-SubCell"/>
</dbReference>
<feature type="transmembrane region" description="Helical" evidence="6">
    <location>
        <begin position="69"/>
        <end position="90"/>
    </location>
</feature>
<dbReference type="PANTHER" id="PTHR30086">
    <property type="entry name" value="ARGININE EXPORTER PROTEIN ARGO"/>
    <property type="match status" value="1"/>
</dbReference>
<gene>
    <name evidence="7" type="ORF">GCM10008939_17910</name>
</gene>
<keyword evidence="2" id="KW-1003">Cell membrane</keyword>